<dbReference type="InterPro" id="IPR010179">
    <property type="entry name" value="CRISPR-assoc_prot_Cse3"/>
</dbReference>
<dbReference type="OrthoDB" id="9795689at2"/>
<dbReference type="RefSeq" id="WP_069931192.1">
    <property type="nucleotide sequence ID" value="NZ_MEHI01000005.1"/>
</dbReference>
<accession>A0A1E5NYM0</accession>
<proteinExistence type="predicted"/>
<keyword evidence="3" id="KW-1185">Reference proteome</keyword>
<protein>
    <recommendedName>
        <fullName evidence="4">Type I-E CRISPR-associated protein Cas6/Cse3/CasE</fullName>
    </recommendedName>
</protein>
<dbReference type="SMART" id="SM01101">
    <property type="entry name" value="CRISPR_assoc"/>
    <property type="match status" value="1"/>
</dbReference>
<dbReference type="Proteomes" id="UP000095759">
    <property type="component" value="Unassembled WGS sequence"/>
</dbReference>
<dbReference type="SUPFAM" id="SSF117987">
    <property type="entry name" value="CRISPR-associated protein"/>
    <property type="match status" value="1"/>
</dbReference>
<feature type="region of interest" description="Disordered" evidence="1">
    <location>
        <begin position="237"/>
        <end position="260"/>
    </location>
</feature>
<dbReference type="Pfam" id="PF08798">
    <property type="entry name" value="CRISPR_assoc"/>
    <property type="match status" value="1"/>
</dbReference>
<sequence>MTASTHDLLDIGLPDPQQAVLQVWRSALTLAPLTTAACTDAHRLHQLVERGLGTPETTADRNGRILFTAARNPAVTNSRHPHALDAGPPHTLLVQTPSPPDWTALLSSNAITGTTTQGVLQTWATGDTAEIRTVACPLVSRNDDTGKRRRAPLISPDECGAWLRDRLHKAGCKLAPHDITMEPPERIQLRGKAITLRLFRATATIYDPHAFTHLLATGLGHNRAWGAGLVLARPTVKERQSQQSIPAQGPALRQEMSELP</sequence>
<evidence type="ECO:0000256" key="1">
    <source>
        <dbReference type="SAM" id="MobiDB-lite"/>
    </source>
</evidence>
<evidence type="ECO:0008006" key="4">
    <source>
        <dbReference type="Google" id="ProtNLM"/>
    </source>
</evidence>
<dbReference type="Gene3D" id="3.30.70.1200">
    <property type="entry name" value="Crispr-associated protein, domain 1"/>
    <property type="match status" value="1"/>
</dbReference>
<evidence type="ECO:0000313" key="2">
    <source>
        <dbReference type="EMBL" id="OEJ21415.1"/>
    </source>
</evidence>
<dbReference type="EMBL" id="MEHJ01000002">
    <property type="protein sequence ID" value="OEJ21415.1"/>
    <property type="molecule type" value="Genomic_DNA"/>
</dbReference>
<gene>
    <name evidence="2" type="ORF">AS594_38235</name>
</gene>
<evidence type="ECO:0000313" key="3">
    <source>
        <dbReference type="Proteomes" id="UP000095759"/>
    </source>
</evidence>
<organism evidence="2 3">
    <name type="scientific">Streptomyces agglomeratus</name>
    <dbReference type="NCBI Taxonomy" id="285458"/>
    <lineage>
        <taxon>Bacteria</taxon>
        <taxon>Bacillati</taxon>
        <taxon>Actinomycetota</taxon>
        <taxon>Actinomycetes</taxon>
        <taxon>Kitasatosporales</taxon>
        <taxon>Streptomycetaceae</taxon>
        <taxon>Streptomyces</taxon>
    </lineage>
</organism>
<dbReference type="Gene3D" id="3.30.70.1210">
    <property type="entry name" value="Crispr-associated protein, domain 2"/>
    <property type="match status" value="1"/>
</dbReference>
<name>A0A1E5NYM0_9ACTN</name>
<dbReference type="AlphaFoldDB" id="A0A1E5NYM0"/>
<comment type="caution">
    <text evidence="2">The sequence shown here is derived from an EMBL/GenBank/DDBJ whole genome shotgun (WGS) entry which is preliminary data.</text>
</comment>
<dbReference type="STRING" id="285458.BGM19_38605"/>
<reference evidence="2 3" key="1">
    <citation type="submission" date="2016-08" db="EMBL/GenBank/DDBJ databases">
        <title>Complete genome sequence of Streptomyces agglomeratus strain 6-3-2, a novel anti-MRSA actinomycete isolated from Wuli of Tebit, China.</title>
        <authorList>
            <person name="Chen X."/>
        </authorList>
    </citation>
    <scope>NUCLEOTIDE SEQUENCE [LARGE SCALE GENOMIC DNA]</scope>
    <source>
        <strain evidence="2 3">6-3-2</strain>
    </source>
</reference>